<evidence type="ECO:0000313" key="2">
    <source>
        <dbReference type="EMBL" id="MPN16988.1"/>
    </source>
</evidence>
<sequence length="50" mass="5714">MPPDLVNAHNDLDKVVDSAYRSKSFSNEVSRLEFLFELYAELNSVGVKRL</sequence>
<proteinExistence type="predicted"/>
<protein>
    <recommendedName>
        <fullName evidence="1">MmeI-like C-terminal domain-containing protein</fullName>
    </recommendedName>
</protein>
<gene>
    <name evidence="2" type="ORF">SDC9_164337</name>
</gene>
<dbReference type="AlphaFoldDB" id="A0A645FRA7"/>
<comment type="caution">
    <text evidence="2">The sequence shown here is derived from an EMBL/GenBank/DDBJ whole genome shotgun (WGS) entry which is preliminary data.</text>
</comment>
<dbReference type="InterPro" id="IPR046818">
    <property type="entry name" value="MmeI_C"/>
</dbReference>
<accession>A0A645FRA7</accession>
<organism evidence="2">
    <name type="scientific">bioreactor metagenome</name>
    <dbReference type="NCBI Taxonomy" id="1076179"/>
    <lineage>
        <taxon>unclassified sequences</taxon>
        <taxon>metagenomes</taxon>
        <taxon>ecological metagenomes</taxon>
    </lineage>
</organism>
<dbReference type="Pfam" id="PF20467">
    <property type="entry name" value="MmeI_C"/>
    <property type="match status" value="1"/>
</dbReference>
<name>A0A645FRA7_9ZZZZ</name>
<dbReference type="EMBL" id="VSSQ01064009">
    <property type="protein sequence ID" value="MPN16988.1"/>
    <property type="molecule type" value="Genomic_DNA"/>
</dbReference>
<reference evidence="2" key="1">
    <citation type="submission" date="2019-08" db="EMBL/GenBank/DDBJ databases">
        <authorList>
            <person name="Kucharzyk K."/>
            <person name="Murdoch R.W."/>
            <person name="Higgins S."/>
            <person name="Loffler F."/>
        </authorList>
    </citation>
    <scope>NUCLEOTIDE SEQUENCE</scope>
</reference>
<evidence type="ECO:0000259" key="1">
    <source>
        <dbReference type="Pfam" id="PF20467"/>
    </source>
</evidence>
<feature type="domain" description="MmeI-like C-terminal" evidence="1">
    <location>
        <begin position="1"/>
        <end position="44"/>
    </location>
</feature>